<organism evidence="1 4">
    <name type="scientific">Clostridium pasteurianum DSM 525 = ATCC 6013</name>
    <dbReference type="NCBI Taxonomy" id="1262449"/>
    <lineage>
        <taxon>Bacteria</taxon>
        <taxon>Bacillati</taxon>
        <taxon>Bacillota</taxon>
        <taxon>Clostridia</taxon>
        <taxon>Eubacteriales</taxon>
        <taxon>Clostridiaceae</taxon>
        <taxon>Clostridium</taxon>
    </lineage>
</organism>
<evidence type="ECO:0000313" key="3">
    <source>
        <dbReference type="Proteomes" id="UP000028042"/>
    </source>
</evidence>
<dbReference type="PATRIC" id="fig|1262449.3.peg.2588"/>
<proteinExistence type="predicted"/>
<gene>
    <name evidence="1" type="ORF">CLPA_c34690</name>
    <name evidence="2" type="ORF">CP6013_03715</name>
</gene>
<dbReference type="EMBL" id="CP009268">
    <property type="protein sequence ID" value="AJA53518.1"/>
    <property type="molecule type" value="Genomic_DNA"/>
</dbReference>
<dbReference type="eggNOG" id="ENOG5031NGD">
    <property type="taxonomic scope" value="Bacteria"/>
</dbReference>
<dbReference type="KEGG" id="cpae:CPAST_c34690"/>
<reference evidence="2 3" key="3">
    <citation type="journal article" name="Genome Announc.">
        <title>Improved Draft Genome Sequence of Clostridium pasteurianum Strain ATCC 6013 (DSM 525) Using a Hybrid Next-Generation Sequencing Approach.</title>
        <authorList>
            <person name="Pyne M.E."/>
            <person name="Utturkar S."/>
            <person name="Brown S.D."/>
            <person name="Moo-Young M."/>
            <person name="Chung D.A."/>
            <person name="Chou C.P."/>
        </authorList>
    </citation>
    <scope>NUCLEOTIDE SEQUENCE [LARGE SCALE GENOMIC DNA]</scope>
    <source>
        <strain evidence="2 3">ATCC 6013</strain>
    </source>
</reference>
<accession>A0A0H3JBD3</accession>
<reference evidence="1 4" key="1">
    <citation type="journal article" date="2015" name="Genome Announc.">
        <title>Complete Genome Sequence of the Nitrogen-Fixing and Solvent-Producing Clostridium pasteurianum DSM 525.</title>
        <authorList>
            <person name="Poehlein A."/>
            <person name="Grosse-Honebrink A."/>
            <person name="Zhang Y."/>
            <person name="Minton N.P."/>
            <person name="Daniel R."/>
        </authorList>
    </citation>
    <scope>NUCLEOTIDE SEQUENCE [LARGE SCALE GENOMIC DNA]</scope>
    <source>
        <strain evidence="1">DSM 525</strain>
        <strain evidence="4">DSM 525 / ATCC 6013</strain>
    </source>
</reference>
<reference evidence="2" key="2">
    <citation type="submission" date="2015-10" db="EMBL/GenBank/DDBJ databases">
        <title>Improved Draft Genome Sequence of Clostridium pasteurianum Strain ATCC 6013 (DSM 525) Using a Hybrid Next-Generation Sequencing Approach.</title>
        <authorList>
            <person name="Pyne M.E."/>
            <person name="Utturkar S.M."/>
            <person name="Brown S.D."/>
            <person name="Moo-Young M."/>
            <person name="Chung D.A."/>
            <person name="Chou P.C."/>
        </authorList>
    </citation>
    <scope>NUCLEOTIDE SEQUENCE</scope>
    <source>
        <strain evidence="2">ATCC 6013</strain>
    </source>
</reference>
<dbReference type="GeneID" id="93075567"/>
<dbReference type="RefSeq" id="WP_003445958.1">
    <property type="nucleotide sequence ID" value="NZ_ANZB01000008.1"/>
</dbReference>
<keyword evidence="4" id="KW-1185">Reference proteome</keyword>
<dbReference type="EMBL" id="JPGY02000001">
    <property type="protein sequence ID" value="KRU14457.1"/>
    <property type="molecule type" value="Genomic_DNA"/>
</dbReference>
<evidence type="ECO:0000313" key="1">
    <source>
        <dbReference type="EMBL" id="AJA53518.1"/>
    </source>
</evidence>
<dbReference type="Proteomes" id="UP000028042">
    <property type="component" value="Unassembled WGS sequence"/>
</dbReference>
<sequence>MINNFIINSLSSLNIPITFQKYSGTASKYITFFTYLNQGEDFSEDEEESTGHYIQLDIWYKTDIGDLAQQIVNLLKIQGFKKLDIRDMPYEADTGIYHTVVSLFYLEENI</sequence>
<name>A0A0H3JBD3_CLOPA</name>
<dbReference type="KEGG" id="cpat:CLPA_c34690"/>
<dbReference type="Proteomes" id="UP000030905">
    <property type="component" value="Chromosome"/>
</dbReference>
<evidence type="ECO:0000313" key="2">
    <source>
        <dbReference type="EMBL" id="KRU14457.1"/>
    </source>
</evidence>
<dbReference type="AlphaFoldDB" id="A0A0H3JBD3"/>
<evidence type="ECO:0000313" key="4">
    <source>
        <dbReference type="Proteomes" id="UP000030905"/>
    </source>
</evidence>
<protein>
    <submittedName>
        <fullName evidence="1">Uncharacterized protein</fullName>
    </submittedName>
</protein>